<evidence type="ECO:0000256" key="3">
    <source>
        <dbReference type="ARBA" id="ARBA00011248"/>
    </source>
</evidence>
<organism evidence="13 14">
    <name type="scientific">Crocodylus porosus</name>
    <name type="common">Saltwater crocodile</name>
    <name type="synonym">Estuarine crocodile</name>
    <dbReference type="NCBI Taxonomy" id="8502"/>
    <lineage>
        <taxon>Eukaryota</taxon>
        <taxon>Metazoa</taxon>
        <taxon>Chordata</taxon>
        <taxon>Craniata</taxon>
        <taxon>Vertebrata</taxon>
        <taxon>Euteleostomi</taxon>
        <taxon>Archelosauria</taxon>
        <taxon>Archosauria</taxon>
        <taxon>Crocodylia</taxon>
        <taxon>Longirostres</taxon>
        <taxon>Crocodylidae</taxon>
        <taxon>Crocodylus</taxon>
    </lineage>
</organism>
<gene>
    <name evidence="13" type="primary">DRC12</name>
</gene>
<proteinExistence type="inferred from homology"/>
<evidence type="ECO:0000256" key="7">
    <source>
        <dbReference type="ARBA" id="ARBA00023069"/>
    </source>
</evidence>
<sequence length="184" mass="20611">PAPNPKPGGARGCSRQLCRRNAASVWPGSADKKRAQGRVLTRRSLPVLRRDVARQAKADSEGLQLRLQELEQELEAAREDKRDIYEGGSELVGVQGTPAVCRQESQQAREESQRALGEKDRSLTELQAKIDTMKTEYEQILHGSLDGVLAKLASAKLRWEREATAIHMENKERLRDFGLNPLEM</sequence>
<evidence type="ECO:0000256" key="11">
    <source>
        <dbReference type="ARBA" id="ARBA00044800"/>
    </source>
</evidence>
<dbReference type="OMA" id="WKDESAT"/>
<comment type="similarity">
    <text evidence="10">Belongs to the DRC12 family.</text>
</comment>
<name>A0A7M4E7T9_CROPO</name>
<evidence type="ECO:0000256" key="8">
    <source>
        <dbReference type="ARBA" id="ARBA00023212"/>
    </source>
</evidence>
<reference evidence="13" key="1">
    <citation type="submission" date="2025-08" db="UniProtKB">
        <authorList>
            <consortium name="Ensembl"/>
        </authorList>
    </citation>
    <scope>IDENTIFICATION</scope>
</reference>
<keyword evidence="5" id="KW-0282">Flagellum</keyword>
<dbReference type="PANTHER" id="PTHR28656">
    <property type="entry name" value="COILED-COIL DOMAIN-CONTAINING PROTEIN 153"/>
    <property type="match status" value="1"/>
</dbReference>
<keyword evidence="14" id="KW-1185">Reference proteome</keyword>
<dbReference type="GeneTree" id="ENSGT00390000016289"/>
<dbReference type="InterPro" id="IPR033585">
    <property type="entry name" value="DRC12-like"/>
</dbReference>
<dbReference type="Ensembl" id="ENSCPRT00005006676.1">
    <property type="protein sequence ID" value="ENSCPRP00005005697.1"/>
    <property type="gene ID" value="ENSCPRG00005004083.1"/>
</dbReference>
<protein>
    <recommendedName>
        <fullName evidence="11">Dynein regulatory complex protein 12</fullName>
    </recommendedName>
</protein>
<evidence type="ECO:0000256" key="5">
    <source>
        <dbReference type="ARBA" id="ARBA00022846"/>
    </source>
</evidence>
<reference evidence="13" key="2">
    <citation type="submission" date="2025-09" db="UniProtKB">
        <authorList>
            <consortium name="Ensembl"/>
        </authorList>
    </citation>
    <scope>IDENTIFICATION</scope>
</reference>
<comment type="function">
    <text evidence="1">Component of the nexin-dynein regulatory complex (N-DRC), a key regulator of ciliary/flagellar motility which maintains the alignment and integrity of the distal axoneme and regulates microtubule sliding in motile axonemes.</text>
</comment>
<evidence type="ECO:0000256" key="2">
    <source>
        <dbReference type="ARBA" id="ARBA00004611"/>
    </source>
</evidence>
<accession>A0A7M4E7T9</accession>
<evidence type="ECO:0000256" key="4">
    <source>
        <dbReference type="ARBA" id="ARBA00022490"/>
    </source>
</evidence>
<evidence type="ECO:0000313" key="14">
    <source>
        <dbReference type="Proteomes" id="UP000594220"/>
    </source>
</evidence>
<evidence type="ECO:0000256" key="12">
    <source>
        <dbReference type="SAM" id="Coils"/>
    </source>
</evidence>
<evidence type="ECO:0000313" key="13">
    <source>
        <dbReference type="Ensembl" id="ENSCPRP00005005697.1"/>
    </source>
</evidence>
<dbReference type="Proteomes" id="UP000594220">
    <property type="component" value="Unplaced"/>
</dbReference>
<comment type="subcellular location">
    <subcellularLocation>
        <location evidence="2">Cytoplasm</location>
        <location evidence="2">Cytoskeleton</location>
        <location evidence="2">Flagellum axoneme</location>
    </subcellularLocation>
</comment>
<evidence type="ECO:0000256" key="6">
    <source>
        <dbReference type="ARBA" id="ARBA00023054"/>
    </source>
</evidence>
<dbReference type="PANTHER" id="PTHR28656:SF1">
    <property type="entry name" value="COILED-COIL DOMAIN-CONTAINING PROTEIN 153"/>
    <property type="match status" value="1"/>
</dbReference>
<evidence type="ECO:0000256" key="10">
    <source>
        <dbReference type="ARBA" id="ARBA00044754"/>
    </source>
</evidence>
<keyword evidence="6 12" id="KW-0175">Coiled coil</keyword>
<comment type="subunit">
    <text evidence="3">Component of the nexin-dynein regulatory complex (N-DRC).</text>
</comment>
<dbReference type="AlphaFoldDB" id="A0A7M4E7T9"/>
<feature type="coiled-coil region" evidence="12">
    <location>
        <begin position="53"/>
        <end position="87"/>
    </location>
</feature>
<keyword evidence="7" id="KW-0969">Cilium</keyword>
<keyword evidence="4" id="KW-0963">Cytoplasm</keyword>
<evidence type="ECO:0000256" key="9">
    <source>
        <dbReference type="ARBA" id="ARBA00023273"/>
    </source>
</evidence>
<keyword evidence="9" id="KW-0966">Cell projection</keyword>
<evidence type="ECO:0000256" key="1">
    <source>
        <dbReference type="ARBA" id="ARBA00003029"/>
    </source>
</evidence>
<keyword evidence="8" id="KW-0206">Cytoskeleton</keyword>